<dbReference type="GeneTree" id="ENSGT00940000158868"/>
<evidence type="ECO:0000313" key="10">
    <source>
        <dbReference type="Proteomes" id="UP000005225"/>
    </source>
</evidence>
<dbReference type="PROSITE" id="PS00134">
    <property type="entry name" value="TRYPSIN_HIS"/>
    <property type="match status" value="1"/>
</dbReference>
<dbReference type="InterPro" id="IPR001254">
    <property type="entry name" value="Trypsin_dom"/>
</dbReference>
<evidence type="ECO:0000256" key="3">
    <source>
        <dbReference type="ARBA" id="ARBA00022801"/>
    </source>
</evidence>
<dbReference type="SUPFAM" id="SSF50494">
    <property type="entry name" value="Trypsin-like serine proteases"/>
    <property type="match status" value="1"/>
</dbReference>
<feature type="domain" description="Peptidase S1" evidence="8">
    <location>
        <begin position="30"/>
        <end position="277"/>
    </location>
</feature>
<protein>
    <recommendedName>
        <fullName evidence="8">Peptidase S1 domain-containing protein</fullName>
    </recommendedName>
</protein>
<dbReference type="PRINTS" id="PR00722">
    <property type="entry name" value="CHYMOTRYPSIN"/>
</dbReference>
<sequence length="282" mass="31481">MLWLLLVLPCLGASVPRTPDPGSGRELVDIVGGCDVMARRYPWQVSLRFYSMKSGLWEHFCGGSLVHPQWVLTAAHCVEPEELEVCAFRVQVGQLKLYDHDQLTKVAQIIRHPQYNDSLSAAGGADVALLELEAPVMLSEHVYPVSLPPASLRVRSGKICWVTGWGDIVDRTPLPPPFKLQEVAVPIVGNEECNQQYKSYFNDSDSEEIIKEDMLCAGREDRDSCQGDSGGPLVCRWNCSWVQVGVVSWGILCGHRDFPGVYARVTSYMSWIREYVPRFPGS</sequence>
<dbReference type="Pfam" id="PF00089">
    <property type="entry name" value="Trypsin"/>
    <property type="match status" value="1"/>
</dbReference>
<dbReference type="GO" id="GO:0006508">
    <property type="term" value="P:proteolysis"/>
    <property type="evidence" value="ECO:0007669"/>
    <property type="project" value="UniProtKB-KW"/>
</dbReference>
<dbReference type="AlphaFoldDB" id="H0XV52"/>
<dbReference type="eggNOG" id="KOG3627">
    <property type="taxonomic scope" value="Eukaryota"/>
</dbReference>
<reference evidence="9" key="2">
    <citation type="submission" date="2025-08" db="UniProtKB">
        <authorList>
            <consortium name="Ensembl"/>
        </authorList>
    </citation>
    <scope>IDENTIFICATION</scope>
</reference>
<evidence type="ECO:0000313" key="9">
    <source>
        <dbReference type="Ensembl" id="ENSOGAP00000019994.1"/>
    </source>
</evidence>
<keyword evidence="3 7" id="KW-0378">Hydrolase</keyword>
<dbReference type="GO" id="GO:0005615">
    <property type="term" value="C:extracellular space"/>
    <property type="evidence" value="ECO:0007669"/>
    <property type="project" value="Ensembl"/>
</dbReference>
<keyword evidence="4 7" id="KW-0720">Serine protease</keyword>
<dbReference type="SMART" id="SM00020">
    <property type="entry name" value="Tryp_SPc"/>
    <property type="match status" value="1"/>
</dbReference>
<dbReference type="InterPro" id="IPR009003">
    <property type="entry name" value="Peptidase_S1_PA"/>
</dbReference>
<evidence type="ECO:0000256" key="5">
    <source>
        <dbReference type="ARBA" id="ARBA00023157"/>
    </source>
</evidence>
<keyword evidence="2" id="KW-0732">Signal</keyword>
<keyword evidence="10" id="KW-1185">Reference proteome</keyword>
<dbReference type="PANTHER" id="PTHR24253">
    <property type="entry name" value="TRANSMEMBRANE PROTEASE SERINE"/>
    <property type="match status" value="1"/>
</dbReference>
<dbReference type="Gene3D" id="2.40.10.10">
    <property type="entry name" value="Trypsin-like serine proteases"/>
    <property type="match status" value="2"/>
</dbReference>
<evidence type="ECO:0000256" key="4">
    <source>
        <dbReference type="ARBA" id="ARBA00022825"/>
    </source>
</evidence>
<dbReference type="InterPro" id="IPR018114">
    <property type="entry name" value="TRYPSIN_HIS"/>
</dbReference>
<accession>H0XV52</accession>
<dbReference type="MEROPS" id="S01.145"/>
<dbReference type="PANTHER" id="PTHR24253:SF144">
    <property type="entry name" value="CHYMOTRYPSIN-LIKE PROTEASE CTRL-1-RELATED"/>
    <property type="match status" value="1"/>
</dbReference>
<keyword evidence="5" id="KW-1015">Disulfide bond</keyword>
<dbReference type="Proteomes" id="UP000005225">
    <property type="component" value="Unassembled WGS sequence"/>
</dbReference>
<dbReference type="InterPro" id="IPR043504">
    <property type="entry name" value="Peptidase_S1_PA_chymotrypsin"/>
</dbReference>
<dbReference type="STRING" id="30611.ENSOGAP00000019994"/>
<dbReference type="GO" id="GO:0004252">
    <property type="term" value="F:serine-type endopeptidase activity"/>
    <property type="evidence" value="ECO:0007669"/>
    <property type="project" value="InterPro"/>
</dbReference>
<dbReference type="FunFam" id="2.40.10.10:FF:000039">
    <property type="entry name" value="Brain-specific serine protease 4"/>
    <property type="match status" value="1"/>
</dbReference>
<proteinExistence type="predicted"/>
<evidence type="ECO:0000256" key="7">
    <source>
        <dbReference type="RuleBase" id="RU363034"/>
    </source>
</evidence>
<dbReference type="OMA" id="RECNCHY"/>
<dbReference type="HOGENOM" id="CLU_006842_0_4_1"/>
<dbReference type="CDD" id="cd00190">
    <property type="entry name" value="Tryp_SPc"/>
    <property type="match status" value="1"/>
</dbReference>
<reference evidence="10" key="1">
    <citation type="submission" date="2011-03" db="EMBL/GenBank/DDBJ databases">
        <title>Version 3 of the genome sequence of Otolemur garnettii (Bushbaby).</title>
        <authorList>
            <consortium name="The Broad Institute Genome Sequencing Platform"/>
            <person name="Di Palma F."/>
            <person name="Johnson J."/>
            <person name="Lander E.S."/>
            <person name="Lindblad-Toh K."/>
            <person name="Jaffe D.B."/>
            <person name="Gnerre S."/>
            <person name="MacCallum I."/>
            <person name="Przybylski D."/>
            <person name="Ribeiro F.J."/>
            <person name="Burton J.N."/>
            <person name="Walker B.J."/>
            <person name="Sharpe T."/>
            <person name="Hall G."/>
        </authorList>
    </citation>
    <scope>NUCLEOTIDE SEQUENCE [LARGE SCALE GENOMIC DNA]</scope>
</reference>
<dbReference type="EMBL" id="AAQR03077901">
    <property type="status" value="NOT_ANNOTATED_CDS"/>
    <property type="molecule type" value="Genomic_DNA"/>
</dbReference>
<dbReference type="GO" id="GO:0031012">
    <property type="term" value="C:extracellular matrix"/>
    <property type="evidence" value="ECO:0007669"/>
    <property type="project" value="Ensembl"/>
</dbReference>
<keyword evidence="1 7" id="KW-0645">Protease</keyword>
<dbReference type="GO" id="GO:0008201">
    <property type="term" value="F:heparin binding"/>
    <property type="evidence" value="ECO:0007669"/>
    <property type="project" value="Ensembl"/>
</dbReference>
<dbReference type="InterPro" id="IPR001314">
    <property type="entry name" value="Peptidase_S1A"/>
</dbReference>
<evidence type="ECO:0000256" key="6">
    <source>
        <dbReference type="ARBA" id="ARBA00023180"/>
    </source>
</evidence>
<name>H0XV52_OTOGA</name>
<evidence type="ECO:0000256" key="2">
    <source>
        <dbReference type="ARBA" id="ARBA00022729"/>
    </source>
</evidence>
<dbReference type="PROSITE" id="PS50240">
    <property type="entry name" value="TRYPSIN_DOM"/>
    <property type="match status" value="1"/>
</dbReference>
<dbReference type="Ensembl" id="ENSOGAT00000031146.1">
    <property type="protein sequence ID" value="ENSOGAP00000019994.1"/>
    <property type="gene ID" value="ENSOGAG00000032629.1"/>
</dbReference>
<keyword evidence="6" id="KW-0325">Glycoprotein</keyword>
<organism evidence="9 10">
    <name type="scientific">Otolemur garnettii</name>
    <name type="common">Small-eared galago</name>
    <name type="synonym">Garnett's greater bushbaby</name>
    <dbReference type="NCBI Taxonomy" id="30611"/>
    <lineage>
        <taxon>Eukaryota</taxon>
        <taxon>Metazoa</taxon>
        <taxon>Chordata</taxon>
        <taxon>Craniata</taxon>
        <taxon>Vertebrata</taxon>
        <taxon>Euteleostomi</taxon>
        <taxon>Mammalia</taxon>
        <taxon>Eutheria</taxon>
        <taxon>Euarchontoglires</taxon>
        <taxon>Primates</taxon>
        <taxon>Strepsirrhini</taxon>
        <taxon>Lorisiformes</taxon>
        <taxon>Galagidae</taxon>
        <taxon>Otolemur</taxon>
    </lineage>
</organism>
<dbReference type="PROSITE" id="PS00135">
    <property type="entry name" value="TRYPSIN_SER"/>
    <property type="match status" value="1"/>
</dbReference>
<dbReference type="InParanoid" id="H0XV52"/>
<dbReference type="InterPro" id="IPR033116">
    <property type="entry name" value="TRYPSIN_SER"/>
</dbReference>
<evidence type="ECO:0000259" key="8">
    <source>
        <dbReference type="PROSITE" id="PS50240"/>
    </source>
</evidence>
<evidence type="ECO:0000256" key="1">
    <source>
        <dbReference type="ARBA" id="ARBA00022670"/>
    </source>
</evidence>
<reference evidence="9" key="3">
    <citation type="submission" date="2025-09" db="UniProtKB">
        <authorList>
            <consortium name="Ensembl"/>
        </authorList>
    </citation>
    <scope>IDENTIFICATION</scope>
</reference>